<organism evidence="1 2">
    <name type="scientific">Plectosphaerella cucumerina</name>
    <dbReference type="NCBI Taxonomy" id="40658"/>
    <lineage>
        <taxon>Eukaryota</taxon>
        <taxon>Fungi</taxon>
        <taxon>Dikarya</taxon>
        <taxon>Ascomycota</taxon>
        <taxon>Pezizomycotina</taxon>
        <taxon>Sordariomycetes</taxon>
        <taxon>Hypocreomycetidae</taxon>
        <taxon>Glomerellales</taxon>
        <taxon>Plectosphaerellaceae</taxon>
        <taxon>Plectosphaerella</taxon>
    </lineage>
</organism>
<comment type="caution">
    <text evidence="1">The sequence shown here is derived from an EMBL/GenBank/DDBJ whole genome shotgun (WGS) entry which is preliminary data.</text>
</comment>
<dbReference type="OrthoDB" id="10491834at2759"/>
<proteinExistence type="predicted"/>
<accession>A0A8K0TMP9</accession>
<evidence type="ECO:0000313" key="1">
    <source>
        <dbReference type="EMBL" id="KAH7368005.1"/>
    </source>
</evidence>
<protein>
    <submittedName>
        <fullName evidence="1">Uncharacterized protein</fullName>
    </submittedName>
</protein>
<keyword evidence="2" id="KW-1185">Reference proteome</keyword>
<dbReference type="Proteomes" id="UP000813385">
    <property type="component" value="Unassembled WGS sequence"/>
</dbReference>
<gene>
    <name evidence="1" type="ORF">B0T11DRAFT_276282</name>
</gene>
<dbReference type="EMBL" id="JAGPXD010000002">
    <property type="protein sequence ID" value="KAH7368005.1"/>
    <property type="molecule type" value="Genomic_DNA"/>
</dbReference>
<evidence type="ECO:0000313" key="2">
    <source>
        <dbReference type="Proteomes" id="UP000813385"/>
    </source>
</evidence>
<reference evidence="1" key="1">
    <citation type="journal article" date="2021" name="Nat. Commun.">
        <title>Genetic determinants of endophytism in the Arabidopsis root mycobiome.</title>
        <authorList>
            <person name="Mesny F."/>
            <person name="Miyauchi S."/>
            <person name="Thiergart T."/>
            <person name="Pickel B."/>
            <person name="Atanasova L."/>
            <person name="Karlsson M."/>
            <person name="Huettel B."/>
            <person name="Barry K.W."/>
            <person name="Haridas S."/>
            <person name="Chen C."/>
            <person name="Bauer D."/>
            <person name="Andreopoulos W."/>
            <person name="Pangilinan J."/>
            <person name="LaButti K."/>
            <person name="Riley R."/>
            <person name="Lipzen A."/>
            <person name="Clum A."/>
            <person name="Drula E."/>
            <person name="Henrissat B."/>
            <person name="Kohler A."/>
            <person name="Grigoriev I.V."/>
            <person name="Martin F.M."/>
            <person name="Hacquard S."/>
        </authorList>
    </citation>
    <scope>NUCLEOTIDE SEQUENCE</scope>
    <source>
        <strain evidence="1">MPI-CAGE-AT-0016</strain>
    </source>
</reference>
<name>A0A8K0TMP9_9PEZI</name>
<sequence>MAAQRKAEAEAAQRAAVQKAADIEAARRAADAEAVQRSIAAVTAQRALVKSAAQRIVAERAAAYNAASHRAAQKAADDVAAQKAADAAAAKKAAEAAAAAKKAADAVAAKQAADALAAQNAAEFEAKNMDLSVIPWPLRTIQCTDAQMWQDLEWRATTHPILMAATAENLPKLVQDVYDALDQVLKISGLVGNRGVRGLPLPIQDTMTCVSWLAEMATQAAAPSVFKMGAYALMNLAIGLKAYAAAYTTFGNVSAAAAPPGYQPNHASLAFAVWYGPDGWRIQEAILVAWDCWRVCRPMVQGSYGSWMWKDGSAWIRRMGC</sequence>
<dbReference type="AlphaFoldDB" id="A0A8K0TMP9"/>